<sequence length="202" mass="23187">MIGILHKEALQQDKPLVRRGRGRHPKNPKQILGILDNQEALKQVEPTIHRGRGRPPKQIIGTIDKEELSKIGPIIRRGRGRPRKNHDDNVAKPLVDILSKKIFKKPRSRTRYVGEFFPANSSPPSDCFPSKVEETKSFVDKEAYSSLQSNCVCYQPLSEIEMPGPIPNFETWEMDDHILSKFFKDIPDVPRCKFCRQLDAHI</sequence>
<reference evidence="1 2" key="1">
    <citation type="submission" date="2024-11" db="EMBL/GenBank/DDBJ databases">
        <title>A near-complete genome assembly of Cinchona calisaya.</title>
        <authorList>
            <person name="Lian D.C."/>
            <person name="Zhao X.W."/>
            <person name="Wei L."/>
        </authorList>
    </citation>
    <scope>NUCLEOTIDE SEQUENCE [LARGE SCALE GENOMIC DNA]</scope>
    <source>
        <tissue evidence="1">Nenye</tissue>
    </source>
</reference>
<dbReference type="PRINTS" id="PR00929">
    <property type="entry name" value="ATHOOK"/>
</dbReference>
<protein>
    <submittedName>
        <fullName evidence="1">Uncharacterized protein</fullName>
    </submittedName>
</protein>
<keyword evidence="2" id="KW-1185">Reference proteome</keyword>
<dbReference type="Proteomes" id="UP001630127">
    <property type="component" value="Unassembled WGS sequence"/>
</dbReference>
<gene>
    <name evidence="1" type="ORF">ACH5RR_007358</name>
</gene>
<dbReference type="InterPro" id="IPR017956">
    <property type="entry name" value="AT_hook_DNA-bd_motif"/>
</dbReference>
<comment type="caution">
    <text evidence="1">The sequence shown here is derived from an EMBL/GenBank/DDBJ whole genome shotgun (WGS) entry which is preliminary data.</text>
</comment>
<organism evidence="1 2">
    <name type="scientific">Cinchona calisaya</name>
    <dbReference type="NCBI Taxonomy" id="153742"/>
    <lineage>
        <taxon>Eukaryota</taxon>
        <taxon>Viridiplantae</taxon>
        <taxon>Streptophyta</taxon>
        <taxon>Embryophyta</taxon>
        <taxon>Tracheophyta</taxon>
        <taxon>Spermatophyta</taxon>
        <taxon>Magnoliopsida</taxon>
        <taxon>eudicotyledons</taxon>
        <taxon>Gunneridae</taxon>
        <taxon>Pentapetalae</taxon>
        <taxon>asterids</taxon>
        <taxon>lamiids</taxon>
        <taxon>Gentianales</taxon>
        <taxon>Rubiaceae</taxon>
        <taxon>Cinchonoideae</taxon>
        <taxon>Cinchoneae</taxon>
        <taxon>Cinchona</taxon>
    </lineage>
</organism>
<evidence type="ECO:0000313" key="1">
    <source>
        <dbReference type="EMBL" id="KAL3533837.1"/>
    </source>
</evidence>
<accession>A0ABD3ARJ9</accession>
<dbReference type="AlphaFoldDB" id="A0ABD3ARJ9"/>
<proteinExistence type="predicted"/>
<evidence type="ECO:0000313" key="2">
    <source>
        <dbReference type="Proteomes" id="UP001630127"/>
    </source>
</evidence>
<dbReference type="SMART" id="SM00384">
    <property type="entry name" value="AT_hook"/>
    <property type="match status" value="3"/>
</dbReference>
<dbReference type="EMBL" id="JBJUIK010000003">
    <property type="protein sequence ID" value="KAL3533837.1"/>
    <property type="molecule type" value="Genomic_DNA"/>
</dbReference>
<name>A0ABD3ARJ9_9GENT</name>